<name>A7T9Q4_NEMVE</name>
<dbReference type="Proteomes" id="UP000001593">
    <property type="component" value="Unassembled WGS sequence"/>
</dbReference>
<dbReference type="InParanoid" id="A7T9Q4"/>
<keyword evidence="2" id="KW-1185">Reference proteome</keyword>
<dbReference type="EMBL" id="DS473542">
    <property type="protein sequence ID" value="EDO27269.1"/>
    <property type="molecule type" value="Genomic_DNA"/>
</dbReference>
<gene>
    <name evidence="1" type="ORF">NEMVEDRAFT_v1g224252</name>
</gene>
<dbReference type="AlphaFoldDB" id="A7T9Q4"/>
<evidence type="ECO:0000313" key="1">
    <source>
        <dbReference type="EMBL" id="EDO27269.1"/>
    </source>
</evidence>
<dbReference type="eggNOG" id="KOG1275">
    <property type="taxonomic scope" value="Eukaryota"/>
</dbReference>
<reference evidence="1 2" key="1">
    <citation type="journal article" date="2007" name="Science">
        <title>Sea anemone genome reveals ancestral eumetazoan gene repertoire and genomic organization.</title>
        <authorList>
            <person name="Putnam N.H."/>
            <person name="Srivastava M."/>
            <person name="Hellsten U."/>
            <person name="Dirks B."/>
            <person name="Chapman J."/>
            <person name="Salamov A."/>
            <person name="Terry A."/>
            <person name="Shapiro H."/>
            <person name="Lindquist E."/>
            <person name="Kapitonov V.V."/>
            <person name="Jurka J."/>
            <person name="Genikhovich G."/>
            <person name="Grigoriev I.V."/>
            <person name="Lucas S.M."/>
            <person name="Steele R.E."/>
            <person name="Finnerty J.R."/>
            <person name="Technau U."/>
            <person name="Martindale M.Q."/>
            <person name="Rokhsar D.S."/>
        </authorList>
    </citation>
    <scope>NUCLEOTIDE SEQUENCE [LARGE SCALE GENOMIC DNA]</scope>
    <source>
        <strain evidence="2">CH2 X CH6</strain>
    </source>
</reference>
<dbReference type="STRING" id="45351.A7T9Q4"/>
<dbReference type="PhylomeDB" id="A7T9Q4"/>
<feature type="non-terminal residue" evidence="1">
    <location>
        <position position="1"/>
    </location>
</feature>
<dbReference type="HOGENOM" id="CLU_1811050_0_0_1"/>
<dbReference type="PANTHER" id="PTHR15728:SF0">
    <property type="entry name" value="PAN2-PAN3 DEADENYLATION COMPLEX CATALYTIC SUBUNIT PAN2"/>
    <property type="match status" value="1"/>
</dbReference>
<organism evidence="1 2">
    <name type="scientific">Nematostella vectensis</name>
    <name type="common">Starlet sea anemone</name>
    <dbReference type="NCBI Taxonomy" id="45351"/>
    <lineage>
        <taxon>Eukaryota</taxon>
        <taxon>Metazoa</taxon>
        <taxon>Cnidaria</taxon>
        <taxon>Anthozoa</taxon>
        <taxon>Hexacorallia</taxon>
        <taxon>Actiniaria</taxon>
        <taxon>Edwardsiidae</taxon>
        <taxon>Nematostella</taxon>
    </lineage>
</organism>
<protein>
    <submittedName>
        <fullName evidence="1">Uncharacterized protein</fullName>
    </submittedName>
</protein>
<sequence>VIIEKDDEPRSWVPMAIKISAENGNIAVTKIDEGDKKVKCGENEVVYDLHATVGYIQDAKHGVATPIKDTILYSETSVTAKPGQSRHFTPLTPDELPSEGGLVALDAEFVTLNQEEAEIRSDGTRSTIKPSQMSVARITVVRG</sequence>
<dbReference type="InterPro" id="IPR050785">
    <property type="entry name" value="PAN2-PAN3_catalytic_subunit"/>
</dbReference>
<accession>A7T9Q4</accession>
<dbReference type="PANTHER" id="PTHR15728">
    <property type="entry name" value="DEADENYLATION COMPLEX CATALYTIC SUBUNIT PAN2"/>
    <property type="match status" value="1"/>
</dbReference>
<evidence type="ECO:0000313" key="2">
    <source>
        <dbReference type="Proteomes" id="UP000001593"/>
    </source>
</evidence>
<proteinExistence type="predicted"/>